<dbReference type="InterPro" id="IPR029056">
    <property type="entry name" value="Ribokinase-like"/>
</dbReference>
<feature type="binding site" evidence="12">
    <location>
        <begin position="11"/>
        <end position="13"/>
    </location>
    <ligand>
        <name>substrate</name>
    </ligand>
</feature>
<evidence type="ECO:0000256" key="9">
    <source>
        <dbReference type="ARBA" id="ARBA00022842"/>
    </source>
</evidence>
<comment type="cofactor">
    <cofactor evidence="12">
        <name>Mg(2+)</name>
        <dbReference type="ChEBI" id="CHEBI:18420"/>
    </cofactor>
    <text evidence="12">Requires a divalent cation, most likely magnesium in vivo, as an electrophilic catalyst to aid phosphoryl group transfer. It is the chelate of the metal and the nucleotide that is the actual substrate.</text>
</comment>
<evidence type="ECO:0000313" key="15">
    <source>
        <dbReference type="Proteomes" id="UP001549055"/>
    </source>
</evidence>
<dbReference type="InterPro" id="IPR002139">
    <property type="entry name" value="Ribo/fructo_kinase"/>
</dbReference>
<name>A0ABV2JJP3_9STRE</name>
<evidence type="ECO:0000256" key="8">
    <source>
        <dbReference type="ARBA" id="ARBA00022840"/>
    </source>
</evidence>
<keyword evidence="15" id="KW-1185">Reference proteome</keyword>
<accession>A0ABV2JJP3</accession>
<dbReference type="RefSeq" id="WP_253363963.1">
    <property type="nucleotide sequence ID" value="NZ_JALJXU010000002.1"/>
</dbReference>
<dbReference type="InterPro" id="IPR002173">
    <property type="entry name" value="Carboh/pur_kinase_PfkB_CS"/>
</dbReference>
<feature type="binding site" evidence="12">
    <location>
        <position position="244"/>
    </location>
    <ligand>
        <name>substrate</name>
    </ligand>
</feature>
<dbReference type="EC" id="2.7.1.15" evidence="2 12"/>
<comment type="similarity">
    <text evidence="1">Belongs to the carbohydrate kinase pfkB family.</text>
</comment>
<dbReference type="Proteomes" id="UP001549055">
    <property type="component" value="Unassembled WGS sequence"/>
</dbReference>
<evidence type="ECO:0000256" key="7">
    <source>
        <dbReference type="ARBA" id="ARBA00022777"/>
    </source>
</evidence>
<dbReference type="PANTHER" id="PTHR10584">
    <property type="entry name" value="SUGAR KINASE"/>
    <property type="match status" value="1"/>
</dbReference>
<evidence type="ECO:0000256" key="3">
    <source>
        <dbReference type="ARBA" id="ARBA00016943"/>
    </source>
</evidence>
<dbReference type="EMBL" id="JBEPMK010000002">
    <property type="protein sequence ID" value="MET3643917.1"/>
    <property type="molecule type" value="Genomic_DNA"/>
</dbReference>
<evidence type="ECO:0000256" key="6">
    <source>
        <dbReference type="ARBA" id="ARBA00022741"/>
    </source>
</evidence>
<feature type="binding site" evidence="12">
    <location>
        <begin position="243"/>
        <end position="244"/>
    </location>
    <ligand>
        <name>ATP</name>
        <dbReference type="ChEBI" id="CHEBI:30616"/>
    </ligand>
</feature>
<dbReference type="Gene3D" id="3.40.1190.20">
    <property type="match status" value="1"/>
</dbReference>
<dbReference type="PROSITE" id="PS00583">
    <property type="entry name" value="PFKB_KINASES_1"/>
    <property type="match status" value="1"/>
</dbReference>
<dbReference type="Pfam" id="PF00294">
    <property type="entry name" value="PfkB"/>
    <property type="match status" value="1"/>
</dbReference>
<keyword evidence="12" id="KW-0963">Cytoplasm</keyword>
<evidence type="ECO:0000256" key="5">
    <source>
        <dbReference type="ARBA" id="ARBA00022723"/>
    </source>
</evidence>
<proteinExistence type="inferred from homology"/>
<comment type="pathway">
    <text evidence="12">Carbohydrate metabolism; D-ribose degradation; D-ribose 5-phosphate from beta-D-ribopyranose: step 2/2.</text>
</comment>
<evidence type="ECO:0000256" key="11">
    <source>
        <dbReference type="ARBA" id="ARBA00023277"/>
    </source>
</evidence>
<dbReference type="PANTHER" id="PTHR10584:SF166">
    <property type="entry name" value="RIBOKINASE"/>
    <property type="match status" value="1"/>
</dbReference>
<dbReference type="SUPFAM" id="SSF53613">
    <property type="entry name" value="Ribokinase-like"/>
    <property type="match status" value="1"/>
</dbReference>
<keyword evidence="9 12" id="KW-0460">Magnesium</keyword>
<comment type="caution">
    <text evidence="14">The sequence shown here is derived from an EMBL/GenBank/DDBJ whole genome shotgun (WGS) entry which is preliminary data.</text>
</comment>
<feature type="binding site" evidence="12">
    <location>
        <position position="238"/>
    </location>
    <ligand>
        <name>K(+)</name>
        <dbReference type="ChEBI" id="CHEBI:29103"/>
    </ligand>
</feature>
<keyword evidence="8 12" id="KW-0067">ATP-binding</keyword>
<evidence type="ECO:0000256" key="4">
    <source>
        <dbReference type="ARBA" id="ARBA00022679"/>
    </source>
</evidence>
<comment type="activity regulation">
    <text evidence="12">Activated by a monovalent cation that binds near, but not in, the active site. The most likely occupant of the site in vivo is potassium. Ion binding induces a conformational change that may alter substrate affinity.</text>
</comment>
<feature type="binding site" evidence="12">
    <location>
        <position position="185"/>
    </location>
    <ligand>
        <name>ATP</name>
        <dbReference type="ChEBI" id="CHEBI:30616"/>
    </ligand>
</feature>
<comment type="similarity">
    <text evidence="12">Belongs to the carbohydrate kinase PfkB family. Ribokinase subfamily.</text>
</comment>
<reference evidence="14 15" key="1">
    <citation type="submission" date="2024-06" db="EMBL/GenBank/DDBJ databases">
        <title>Genomic Encyclopedia of Type Strains, Phase IV (KMG-IV): sequencing the most valuable type-strain genomes for metagenomic binning, comparative biology and taxonomic classification.</title>
        <authorList>
            <person name="Goeker M."/>
        </authorList>
    </citation>
    <scope>NUCLEOTIDE SEQUENCE [LARGE SCALE GENOMIC DNA]</scope>
    <source>
        <strain evidence="14 15">DSM 15349</strain>
    </source>
</reference>
<keyword evidence="7 12" id="KW-0418">Kinase</keyword>
<dbReference type="GO" id="GO:0004747">
    <property type="term" value="F:ribokinase activity"/>
    <property type="evidence" value="ECO:0007669"/>
    <property type="project" value="UniProtKB-EC"/>
</dbReference>
<feature type="binding site" evidence="12">
    <location>
        <position position="277"/>
    </location>
    <ligand>
        <name>K(+)</name>
        <dbReference type="ChEBI" id="CHEBI:29103"/>
    </ligand>
</feature>
<evidence type="ECO:0000256" key="12">
    <source>
        <dbReference type="HAMAP-Rule" id="MF_01987"/>
    </source>
</evidence>
<feature type="binding site" evidence="12">
    <location>
        <position position="279"/>
    </location>
    <ligand>
        <name>K(+)</name>
        <dbReference type="ChEBI" id="CHEBI:29103"/>
    </ligand>
</feature>
<evidence type="ECO:0000256" key="2">
    <source>
        <dbReference type="ARBA" id="ARBA00012035"/>
    </source>
</evidence>
<protein>
    <recommendedName>
        <fullName evidence="3 12">Ribokinase</fullName>
        <shortName evidence="12">RK</shortName>
        <ecNumber evidence="2 12">2.7.1.15</ecNumber>
    </recommendedName>
</protein>
<keyword evidence="4 12" id="KW-0808">Transferase</keyword>
<feature type="binding site" evidence="12">
    <location>
        <begin position="39"/>
        <end position="43"/>
    </location>
    <ligand>
        <name>substrate</name>
    </ligand>
</feature>
<comment type="subcellular location">
    <subcellularLocation>
        <location evidence="12">Cytoplasm</location>
    </subcellularLocation>
</comment>
<dbReference type="HAMAP" id="MF_01987">
    <property type="entry name" value="Ribokinase"/>
    <property type="match status" value="1"/>
</dbReference>
<comment type="caution">
    <text evidence="12">Lacks conserved residue(s) required for the propagation of feature annotation.</text>
</comment>
<dbReference type="PRINTS" id="PR00990">
    <property type="entry name" value="RIBOKINASE"/>
</dbReference>
<feature type="binding site" evidence="12">
    <location>
        <position position="141"/>
    </location>
    <ligand>
        <name>substrate</name>
    </ligand>
</feature>
<evidence type="ECO:0000259" key="13">
    <source>
        <dbReference type="Pfam" id="PF00294"/>
    </source>
</evidence>
<keyword evidence="10 12" id="KW-0630">Potassium</keyword>
<comment type="function">
    <text evidence="12">Catalyzes the phosphorylation of ribose at O-5 in a reaction requiring ATP and magnesium. The resulting D-ribose-5-phosphate can then be used either for sythesis of nucleotides, histidine, and tryptophan, or as a component of the pentose phosphate pathway.</text>
</comment>
<evidence type="ECO:0000313" key="14">
    <source>
        <dbReference type="EMBL" id="MET3643917.1"/>
    </source>
</evidence>
<evidence type="ECO:0000256" key="10">
    <source>
        <dbReference type="ARBA" id="ARBA00022958"/>
    </source>
</evidence>
<keyword evidence="6 12" id="KW-0547">Nucleotide-binding</keyword>
<feature type="active site" description="Proton acceptor" evidence="12">
    <location>
        <position position="244"/>
    </location>
</feature>
<comment type="catalytic activity">
    <reaction evidence="12">
        <text>D-ribose + ATP = D-ribose 5-phosphate + ADP + H(+)</text>
        <dbReference type="Rhea" id="RHEA:13697"/>
        <dbReference type="ChEBI" id="CHEBI:15378"/>
        <dbReference type="ChEBI" id="CHEBI:30616"/>
        <dbReference type="ChEBI" id="CHEBI:47013"/>
        <dbReference type="ChEBI" id="CHEBI:78346"/>
        <dbReference type="ChEBI" id="CHEBI:456216"/>
        <dbReference type="EC" id="2.7.1.15"/>
    </reaction>
</comment>
<feature type="binding site" evidence="12">
    <location>
        <position position="274"/>
    </location>
    <ligand>
        <name>K(+)</name>
        <dbReference type="ChEBI" id="CHEBI:29103"/>
    </ligand>
</feature>
<dbReference type="InterPro" id="IPR011611">
    <property type="entry name" value="PfkB_dom"/>
</dbReference>
<feature type="domain" description="Carbohydrate kinase PfkB" evidence="13">
    <location>
        <begin position="1"/>
        <end position="286"/>
    </location>
</feature>
<organism evidence="14 15">
    <name type="scientific">Streptococcus gallinaceus</name>
    <dbReference type="NCBI Taxonomy" id="165758"/>
    <lineage>
        <taxon>Bacteria</taxon>
        <taxon>Bacillati</taxon>
        <taxon>Bacillota</taxon>
        <taxon>Bacilli</taxon>
        <taxon>Lactobacillales</taxon>
        <taxon>Streptococcaceae</taxon>
        <taxon>Streptococcus</taxon>
    </lineage>
</organism>
<sequence>MSKIVVIGSISMDLVMETDRIALEGETVFGQRFSMVPGGKGANQAVAIGRLSQVGDEIIMLGSVGQDSFGSVLLQNLKDNNISVGNVGTVPQSSGVAQITLYNDDNRIIYCPGANGEVDPKNWTNEWQAFENAALVVLQNEIPHEANRAIAVFCKEHGIKILYNPAPARSTDLELLDFVDYFTPNEHECQELFPDESLEELLEQYPEKLIVTLGTRGSIYSDGKKIHQIPALKTKPVDTTGAGDTFNGAFGYGLSQGLPVFEALKFATLASHLSVQKFGAQGGMPTMKEMKESSYYEKNWNFE</sequence>
<dbReference type="CDD" id="cd01174">
    <property type="entry name" value="ribokinase"/>
    <property type="match status" value="1"/>
</dbReference>
<dbReference type="NCBIfam" id="TIGR02152">
    <property type="entry name" value="D_ribokin_bact"/>
    <property type="match status" value="1"/>
</dbReference>
<dbReference type="InterPro" id="IPR011877">
    <property type="entry name" value="Ribokinase"/>
</dbReference>
<keyword evidence="11 12" id="KW-0119">Carbohydrate metabolism</keyword>
<comment type="subunit">
    <text evidence="12">Homodimer.</text>
</comment>
<feature type="binding site" evidence="12">
    <location>
        <begin position="212"/>
        <end position="217"/>
    </location>
    <ligand>
        <name>ATP</name>
        <dbReference type="ChEBI" id="CHEBI:30616"/>
    </ligand>
</feature>
<keyword evidence="5 12" id="KW-0479">Metal-binding</keyword>
<gene>
    <name evidence="12" type="primary">rbsK</name>
    <name evidence="14" type="ORF">ABID27_000539</name>
</gene>
<evidence type="ECO:0000256" key="1">
    <source>
        <dbReference type="ARBA" id="ARBA00005380"/>
    </source>
</evidence>
<feature type="binding site" evidence="12">
    <location>
        <position position="240"/>
    </location>
    <ligand>
        <name>K(+)</name>
        <dbReference type="ChEBI" id="CHEBI:29103"/>
    </ligand>
</feature>